<dbReference type="InterPro" id="IPR000719">
    <property type="entry name" value="Prot_kinase_dom"/>
</dbReference>
<accession>A0A0R3WH85</accession>
<feature type="compositionally biased region" description="Basic and acidic residues" evidence="6">
    <location>
        <begin position="219"/>
        <end position="229"/>
    </location>
</feature>
<dbReference type="WBParaSite" id="TASK_0001022801-mRNA-1">
    <property type="protein sequence ID" value="TASK_0001022801-mRNA-1"/>
    <property type="gene ID" value="TASK_0001022801"/>
</dbReference>
<dbReference type="Pfam" id="PF00069">
    <property type="entry name" value="Pkinase"/>
    <property type="match status" value="1"/>
</dbReference>
<dbReference type="OrthoDB" id="1732493at2759"/>
<evidence type="ECO:0000313" key="10">
    <source>
        <dbReference type="WBParaSite" id="TASK_0001022801-mRNA-1"/>
    </source>
</evidence>
<dbReference type="SUPFAM" id="SSF56112">
    <property type="entry name" value="Protein kinase-like (PK-like)"/>
    <property type="match status" value="1"/>
</dbReference>
<evidence type="ECO:0000256" key="2">
    <source>
        <dbReference type="ARBA" id="ARBA00022679"/>
    </source>
</evidence>
<dbReference type="GO" id="GO:0004674">
    <property type="term" value="F:protein serine/threonine kinase activity"/>
    <property type="evidence" value="ECO:0007669"/>
    <property type="project" value="UniProtKB-KW"/>
</dbReference>
<keyword evidence="4" id="KW-0418">Kinase</keyword>
<keyword evidence="3" id="KW-0547">Nucleotide-binding</keyword>
<dbReference type="STRING" id="60517.A0A0R3WH85"/>
<feature type="region of interest" description="Disordered" evidence="6">
    <location>
        <begin position="199"/>
        <end position="229"/>
    </location>
</feature>
<dbReference type="Gene3D" id="1.10.510.10">
    <property type="entry name" value="Transferase(Phosphotransferase) domain 1"/>
    <property type="match status" value="1"/>
</dbReference>
<dbReference type="InterPro" id="IPR050108">
    <property type="entry name" value="CDK"/>
</dbReference>
<reference evidence="10" key="1">
    <citation type="submission" date="2017-02" db="UniProtKB">
        <authorList>
            <consortium name="WormBaseParasite"/>
        </authorList>
    </citation>
    <scope>IDENTIFICATION</scope>
</reference>
<dbReference type="AlphaFoldDB" id="A0A0R3WH85"/>
<dbReference type="Proteomes" id="UP000282613">
    <property type="component" value="Unassembled WGS sequence"/>
</dbReference>
<protein>
    <submittedName>
        <fullName evidence="10">Protein kinase domain-containing protein</fullName>
    </submittedName>
</protein>
<evidence type="ECO:0000256" key="5">
    <source>
        <dbReference type="ARBA" id="ARBA00022840"/>
    </source>
</evidence>
<evidence type="ECO:0000256" key="1">
    <source>
        <dbReference type="ARBA" id="ARBA00022527"/>
    </source>
</evidence>
<evidence type="ECO:0000313" key="9">
    <source>
        <dbReference type="Proteomes" id="UP000282613"/>
    </source>
</evidence>
<keyword evidence="2" id="KW-0808">Transferase</keyword>
<sequence length="229" mass="25243">MDLNYKNTGLPPDTVKLADFGLARSFGYPLRALTHEVVTLWYRSPEILLGEAVYCCGVDVWSMGCMFAEGMPTEETWLGVTRLPYYNPTSFPSWHVSRLCSEEKTMRALGADGLGLLEVSDHHCPSFSLFLLVVNILLSPPLFSGALLHPYFASLDKKSLPAVGEEYPRMVPSMALLGASTYQVSAALGKLAKEKMEEIETEKLKRSSGPKKPVTKLLAENHDDNKSAA</sequence>
<name>A0A0R3WH85_TAEAS</name>
<evidence type="ECO:0000259" key="7">
    <source>
        <dbReference type="PROSITE" id="PS50011"/>
    </source>
</evidence>
<dbReference type="PANTHER" id="PTHR24056">
    <property type="entry name" value="CELL DIVISION PROTEIN KINASE"/>
    <property type="match status" value="1"/>
</dbReference>
<evidence type="ECO:0000313" key="8">
    <source>
        <dbReference type="EMBL" id="VDK50045.1"/>
    </source>
</evidence>
<dbReference type="EMBL" id="UYRS01021244">
    <property type="protein sequence ID" value="VDK50045.1"/>
    <property type="molecule type" value="Genomic_DNA"/>
</dbReference>
<evidence type="ECO:0000256" key="6">
    <source>
        <dbReference type="SAM" id="MobiDB-lite"/>
    </source>
</evidence>
<keyword evidence="1" id="KW-0723">Serine/threonine-protein kinase</keyword>
<evidence type="ECO:0000256" key="4">
    <source>
        <dbReference type="ARBA" id="ARBA00022777"/>
    </source>
</evidence>
<keyword evidence="9" id="KW-1185">Reference proteome</keyword>
<proteinExistence type="predicted"/>
<gene>
    <name evidence="8" type="ORF">TASK_LOCUS10228</name>
</gene>
<feature type="domain" description="Protein kinase" evidence="7">
    <location>
        <begin position="1"/>
        <end position="229"/>
    </location>
</feature>
<organism evidence="10">
    <name type="scientific">Taenia asiatica</name>
    <name type="common">Asian tapeworm</name>
    <dbReference type="NCBI Taxonomy" id="60517"/>
    <lineage>
        <taxon>Eukaryota</taxon>
        <taxon>Metazoa</taxon>
        <taxon>Spiralia</taxon>
        <taxon>Lophotrochozoa</taxon>
        <taxon>Platyhelminthes</taxon>
        <taxon>Cestoda</taxon>
        <taxon>Eucestoda</taxon>
        <taxon>Cyclophyllidea</taxon>
        <taxon>Taeniidae</taxon>
        <taxon>Taenia</taxon>
    </lineage>
</organism>
<keyword evidence="5" id="KW-0067">ATP-binding</keyword>
<dbReference type="GO" id="GO:0005634">
    <property type="term" value="C:nucleus"/>
    <property type="evidence" value="ECO:0007669"/>
    <property type="project" value="TreeGrafter"/>
</dbReference>
<reference evidence="8 9" key="2">
    <citation type="submission" date="2018-11" db="EMBL/GenBank/DDBJ databases">
        <authorList>
            <consortium name="Pathogen Informatics"/>
        </authorList>
    </citation>
    <scope>NUCLEOTIDE SEQUENCE [LARGE SCALE GENOMIC DNA]</scope>
</reference>
<dbReference type="PROSITE" id="PS50011">
    <property type="entry name" value="PROTEIN_KINASE_DOM"/>
    <property type="match status" value="1"/>
</dbReference>
<dbReference type="GO" id="GO:0005524">
    <property type="term" value="F:ATP binding"/>
    <property type="evidence" value="ECO:0007669"/>
    <property type="project" value="UniProtKB-KW"/>
</dbReference>
<evidence type="ECO:0000256" key="3">
    <source>
        <dbReference type="ARBA" id="ARBA00022741"/>
    </source>
</evidence>
<dbReference type="InterPro" id="IPR011009">
    <property type="entry name" value="Kinase-like_dom_sf"/>
</dbReference>